<dbReference type="InterPro" id="IPR036866">
    <property type="entry name" value="RibonucZ/Hydroxyglut_hydro"/>
</dbReference>
<dbReference type="SMART" id="SM00849">
    <property type="entry name" value="Lactamase_B"/>
    <property type="match status" value="1"/>
</dbReference>
<dbReference type="RefSeq" id="WP_380049523.1">
    <property type="nucleotide sequence ID" value="NZ_JBHSOH010000012.1"/>
</dbReference>
<gene>
    <name evidence="2" type="ORF">ACFPQ6_11700</name>
</gene>
<feature type="domain" description="Metallo-beta-lactamase" evidence="1">
    <location>
        <begin position="23"/>
        <end position="214"/>
    </location>
</feature>
<keyword evidence="3" id="KW-1185">Reference proteome</keyword>
<accession>A0ABW1DL00</accession>
<evidence type="ECO:0000313" key="3">
    <source>
        <dbReference type="Proteomes" id="UP001595979"/>
    </source>
</evidence>
<dbReference type="CDD" id="cd07721">
    <property type="entry name" value="yflN-like_MBL-fold"/>
    <property type="match status" value="1"/>
</dbReference>
<dbReference type="InterPro" id="IPR050855">
    <property type="entry name" value="NDM-1-like"/>
</dbReference>
<dbReference type="Proteomes" id="UP001595979">
    <property type="component" value="Unassembled WGS sequence"/>
</dbReference>
<dbReference type="Pfam" id="PF00753">
    <property type="entry name" value="Lactamase_B"/>
    <property type="match status" value="1"/>
</dbReference>
<dbReference type="Gene3D" id="3.60.15.10">
    <property type="entry name" value="Ribonuclease Z/Hydroxyacylglutathione hydrolase-like"/>
    <property type="match status" value="1"/>
</dbReference>
<dbReference type="PANTHER" id="PTHR42951:SF17">
    <property type="entry name" value="METALLO-BETA-LACTAMASE DOMAIN-CONTAINING PROTEIN"/>
    <property type="match status" value="1"/>
</dbReference>
<dbReference type="PANTHER" id="PTHR42951">
    <property type="entry name" value="METALLO-BETA-LACTAMASE DOMAIN-CONTAINING"/>
    <property type="match status" value="1"/>
</dbReference>
<comment type="caution">
    <text evidence="2">The sequence shown here is derived from an EMBL/GenBank/DDBJ whole genome shotgun (WGS) entry which is preliminary data.</text>
</comment>
<dbReference type="EMBL" id="JBHSOH010000012">
    <property type="protein sequence ID" value="MFC5848974.1"/>
    <property type="molecule type" value="Genomic_DNA"/>
</dbReference>
<dbReference type="SUPFAM" id="SSF56281">
    <property type="entry name" value="Metallo-hydrolase/oxidoreductase"/>
    <property type="match status" value="1"/>
</dbReference>
<name>A0ABW1DL00_9DEIO</name>
<organism evidence="2 3">
    <name type="scientific">Deinococcus petrolearius</name>
    <dbReference type="NCBI Taxonomy" id="1751295"/>
    <lineage>
        <taxon>Bacteria</taxon>
        <taxon>Thermotogati</taxon>
        <taxon>Deinococcota</taxon>
        <taxon>Deinococci</taxon>
        <taxon>Deinococcales</taxon>
        <taxon>Deinococcaceae</taxon>
        <taxon>Deinococcus</taxon>
    </lineage>
</organism>
<reference evidence="3" key="1">
    <citation type="journal article" date="2019" name="Int. J. Syst. Evol. Microbiol.">
        <title>The Global Catalogue of Microorganisms (GCM) 10K type strain sequencing project: providing services to taxonomists for standard genome sequencing and annotation.</title>
        <authorList>
            <consortium name="The Broad Institute Genomics Platform"/>
            <consortium name="The Broad Institute Genome Sequencing Center for Infectious Disease"/>
            <person name="Wu L."/>
            <person name="Ma J."/>
        </authorList>
    </citation>
    <scope>NUCLEOTIDE SEQUENCE [LARGE SCALE GENOMIC DNA]</scope>
    <source>
        <strain evidence="3">CGMCC 1.15053</strain>
    </source>
</reference>
<evidence type="ECO:0000259" key="1">
    <source>
        <dbReference type="SMART" id="SM00849"/>
    </source>
</evidence>
<sequence>MRLSEHVYSLALHTTTPAGQPMTLHLAAITDPTGGLTLVDAGLPGMEEALRAALEHDGLDLSALRRVIVTHHDLDHIGGLPAVVRETGAEVWTSAQEAPFVQGEASPQKRPGTPPFGALKALRVARVLRGGELLPLAGGVRVVATPGHTVGHLSLYVEVDGVLIAGDALTSEGGTLHGPNPQFTPDLPLATRSVGRLANLPATGKSVTGILTYHGGYVSRDAAGQLRALPTAAE</sequence>
<protein>
    <submittedName>
        <fullName evidence="2">MBL fold metallo-hydrolase</fullName>
    </submittedName>
</protein>
<evidence type="ECO:0000313" key="2">
    <source>
        <dbReference type="EMBL" id="MFC5848974.1"/>
    </source>
</evidence>
<dbReference type="InterPro" id="IPR001279">
    <property type="entry name" value="Metallo-B-lactamas"/>
</dbReference>
<proteinExistence type="predicted"/>